<sequence>MNISNHEYHIRMLGNLAAQRKGGFISAYDTTENQEDNHCQGIISIVGKPSSILDLLANLVIKVADKLDIPVEILLLMLLKREEARKEDNDDDEQED</sequence>
<gene>
    <name evidence="1" type="ORF">RASY3_01480</name>
</gene>
<reference evidence="1 2" key="1">
    <citation type="submission" date="2013-06" db="EMBL/GenBank/DDBJ databases">
        <title>Rumen cellulosomics: divergent fiber-degrading strategies revealed by comparative genome-wide analysis of six Ruminococcal strains.</title>
        <authorList>
            <person name="Dassa B."/>
            <person name="Borovok I."/>
            <person name="Lamed R."/>
            <person name="Flint H."/>
            <person name="Yeoman C.J."/>
            <person name="White B."/>
            <person name="Bayer E.A."/>
        </authorList>
    </citation>
    <scope>NUCLEOTIDE SEQUENCE [LARGE SCALE GENOMIC DNA]</scope>
    <source>
        <strain evidence="1 2">SY3</strain>
    </source>
</reference>
<dbReference type="PATRIC" id="fig|1341156.4.peg.21"/>
<evidence type="ECO:0000313" key="2">
    <source>
        <dbReference type="Proteomes" id="UP000021369"/>
    </source>
</evidence>
<keyword evidence="2" id="KW-1185">Reference proteome</keyword>
<evidence type="ECO:0000313" key="1">
    <source>
        <dbReference type="EMBL" id="EXM40941.1"/>
    </source>
</evidence>
<dbReference type="EMBL" id="JEOB01000001">
    <property type="protein sequence ID" value="EXM40941.1"/>
    <property type="molecule type" value="Genomic_DNA"/>
</dbReference>
<dbReference type="RefSeq" id="WP_037284508.1">
    <property type="nucleotide sequence ID" value="NZ_JEOB01000001.1"/>
</dbReference>
<comment type="caution">
    <text evidence="1">The sequence shown here is derived from an EMBL/GenBank/DDBJ whole genome shotgun (WGS) entry which is preliminary data.</text>
</comment>
<organism evidence="1 2">
    <name type="scientific">Ruminococcus albus SY3</name>
    <dbReference type="NCBI Taxonomy" id="1341156"/>
    <lineage>
        <taxon>Bacteria</taxon>
        <taxon>Bacillati</taxon>
        <taxon>Bacillota</taxon>
        <taxon>Clostridia</taxon>
        <taxon>Eubacteriales</taxon>
        <taxon>Oscillospiraceae</taxon>
        <taxon>Ruminococcus</taxon>
    </lineage>
</organism>
<dbReference type="AlphaFoldDB" id="A0A011W036"/>
<proteinExistence type="predicted"/>
<dbReference type="Proteomes" id="UP000021369">
    <property type="component" value="Unassembled WGS sequence"/>
</dbReference>
<accession>A0A011W036</accession>
<protein>
    <submittedName>
        <fullName evidence="1">Uncharacterized protein</fullName>
    </submittedName>
</protein>
<name>A0A011W036_RUMAL</name>